<reference evidence="2 3" key="1">
    <citation type="submission" date="2013-05" db="EMBL/GenBank/DDBJ databases">
        <title>Draft genome of the parasitic nematode Anyclostoma ceylanicum.</title>
        <authorList>
            <person name="Mitreva M."/>
        </authorList>
    </citation>
    <scope>NUCLEOTIDE SEQUENCE [LARGE SCALE GENOMIC DNA]</scope>
</reference>
<proteinExistence type="predicted"/>
<dbReference type="Proteomes" id="UP000054495">
    <property type="component" value="Unassembled WGS sequence"/>
</dbReference>
<protein>
    <submittedName>
        <fullName evidence="2">Uncharacterized protein</fullName>
    </submittedName>
</protein>
<evidence type="ECO:0000313" key="2">
    <source>
        <dbReference type="EMBL" id="EPB79287.1"/>
    </source>
</evidence>
<organism evidence="2 3">
    <name type="scientific">Ancylostoma ceylanicum</name>
    <dbReference type="NCBI Taxonomy" id="53326"/>
    <lineage>
        <taxon>Eukaryota</taxon>
        <taxon>Metazoa</taxon>
        <taxon>Ecdysozoa</taxon>
        <taxon>Nematoda</taxon>
        <taxon>Chromadorea</taxon>
        <taxon>Rhabditida</taxon>
        <taxon>Rhabditina</taxon>
        <taxon>Rhabditomorpha</taxon>
        <taxon>Strongyloidea</taxon>
        <taxon>Ancylostomatidae</taxon>
        <taxon>Ancylostomatinae</taxon>
        <taxon>Ancylostoma</taxon>
    </lineage>
</organism>
<accession>A0A0D6MCP8</accession>
<keyword evidence="3" id="KW-1185">Reference proteome</keyword>
<dbReference type="EMBL" id="KE124796">
    <property type="protein sequence ID" value="EPB79287.1"/>
    <property type="molecule type" value="Genomic_DNA"/>
</dbReference>
<evidence type="ECO:0000313" key="3">
    <source>
        <dbReference type="Proteomes" id="UP000054495"/>
    </source>
</evidence>
<feature type="region of interest" description="Disordered" evidence="1">
    <location>
        <begin position="60"/>
        <end position="82"/>
    </location>
</feature>
<dbReference type="AlphaFoldDB" id="A0A0D6MCP8"/>
<gene>
    <name evidence="2" type="ORF">ANCCEY_01580</name>
</gene>
<name>A0A0D6MCP8_9BILA</name>
<sequence>MPGHVSAPKPEFGKKNVPLKNQPIVPIMDSLTQITAAHVFVQVDTEDGCVTKGSEVFHSADSEGRGIDALKEKPPRENTSSE</sequence>
<feature type="compositionally biased region" description="Basic and acidic residues" evidence="1">
    <location>
        <begin position="60"/>
        <end position="76"/>
    </location>
</feature>
<evidence type="ECO:0000256" key="1">
    <source>
        <dbReference type="SAM" id="MobiDB-lite"/>
    </source>
</evidence>